<dbReference type="InterPro" id="IPR010328">
    <property type="entry name" value="DUF928"/>
</dbReference>
<feature type="transmembrane region" description="Helical" evidence="2">
    <location>
        <begin position="12"/>
        <end position="33"/>
    </location>
</feature>
<gene>
    <name evidence="3" type="ORF">IXB50_09415</name>
</gene>
<name>A0A947GJ34_9CYAN</name>
<reference evidence="3" key="2">
    <citation type="journal article" date="2021" name="Mar. Drugs">
        <title>Genome Reduction and Secondary Metabolism of the Marine Sponge-Associated Cyanobacterium Leptothoe.</title>
        <authorList>
            <person name="Konstantinou D."/>
            <person name="Popin R.V."/>
            <person name="Fewer D.P."/>
            <person name="Sivonen K."/>
            <person name="Gkelis S."/>
        </authorList>
    </citation>
    <scope>NUCLEOTIDE SEQUENCE</scope>
    <source>
        <strain evidence="3">TAU-MAC 1115</strain>
    </source>
</reference>
<proteinExistence type="predicted"/>
<protein>
    <submittedName>
        <fullName evidence="3">DUF928 domain-containing protein</fullName>
    </submittedName>
</protein>
<evidence type="ECO:0000256" key="1">
    <source>
        <dbReference type="SAM" id="MobiDB-lite"/>
    </source>
</evidence>
<evidence type="ECO:0000256" key="2">
    <source>
        <dbReference type="SAM" id="Phobius"/>
    </source>
</evidence>
<dbReference type="Pfam" id="PF06051">
    <property type="entry name" value="DUF928"/>
    <property type="match status" value="1"/>
</dbReference>
<keyword evidence="2" id="KW-1133">Transmembrane helix</keyword>
<evidence type="ECO:0000313" key="4">
    <source>
        <dbReference type="Proteomes" id="UP000717364"/>
    </source>
</evidence>
<keyword evidence="2" id="KW-0472">Membrane</keyword>
<evidence type="ECO:0000313" key="3">
    <source>
        <dbReference type="EMBL" id="MBT9315643.1"/>
    </source>
</evidence>
<feature type="compositionally biased region" description="Polar residues" evidence="1">
    <location>
        <begin position="40"/>
        <end position="54"/>
    </location>
</feature>
<reference evidence="3" key="1">
    <citation type="submission" date="2020-11" db="EMBL/GenBank/DDBJ databases">
        <authorList>
            <person name="Konstantinou D."/>
            <person name="Gkelis S."/>
            <person name="Popin R."/>
            <person name="Fewer D."/>
            <person name="Sivonen K."/>
        </authorList>
    </citation>
    <scope>NUCLEOTIDE SEQUENCE</scope>
    <source>
        <strain evidence="3">TAU-MAC 1115</strain>
    </source>
</reference>
<feature type="region of interest" description="Disordered" evidence="1">
    <location>
        <begin position="40"/>
        <end position="122"/>
    </location>
</feature>
<keyword evidence="4" id="KW-1185">Reference proteome</keyword>
<dbReference type="Proteomes" id="UP000717364">
    <property type="component" value="Unassembled WGS sequence"/>
</dbReference>
<accession>A0A947GJ34</accession>
<organism evidence="3 4">
    <name type="scientific">Leptothoe spongobia TAU-MAC 1115</name>
    <dbReference type="NCBI Taxonomy" id="1967444"/>
    <lineage>
        <taxon>Bacteria</taxon>
        <taxon>Bacillati</taxon>
        <taxon>Cyanobacteriota</taxon>
        <taxon>Cyanophyceae</taxon>
        <taxon>Nodosilineales</taxon>
        <taxon>Cymatolegaceae</taxon>
        <taxon>Leptothoe</taxon>
        <taxon>Leptothoe spongobia</taxon>
    </lineage>
</organism>
<dbReference type="EMBL" id="JADOES010000014">
    <property type="protein sequence ID" value="MBT9315643.1"/>
    <property type="molecule type" value="Genomic_DNA"/>
</dbReference>
<dbReference type="AlphaFoldDB" id="A0A947GJ34"/>
<comment type="caution">
    <text evidence="3">The sequence shown here is derived from an EMBL/GenBank/DDBJ whole genome shotgun (WGS) entry which is preliminary data.</text>
</comment>
<sequence length="303" mass="32296">MKYGLPTNFIGLIYSAVGMWIVAATPGWAVVFVPSADNTAPLQSSGDPSRSSFQFIPPPNNPTPRHSSGGSSRVGFIPPLDGPVPVDGDVSRGASFIPPPNNPTPRHSSGGSSRHDDLIQLDGGDNGATGVMLALIPPSFYGLTVSSRPTFMAYLPASRAHKAIFSLQDAAQAVVYERTIPLSGEGGILQVSLPQDAPELAVGKPYRWFITLQTEDYLTPGSPYVDAWIKRIEPTSVVSQAIASHDPLGMTEVFAREGLWYDASAQLASLQLTSHSPSIADSWAEFLTSVDLDFLIGRSFLGE</sequence>
<dbReference type="RefSeq" id="WP_215608709.1">
    <property type="nucleotide sequence ID" value="NZ_JADOES010000014.1"/>
</dbReference>
<keyword evidence="2" id="KW-0812">Transmembrane</keyword>